<accession>A0A1U9LIA0</accession>
<evidence type="ECO:0000313" key="2">
    <source>
        <dbReference type="Proteomes" id="UP000189055"/>
    </source>
</evidence>
<evidence type="ECO:0000313" key="1">
    <source>
        <dbReference type="EMBL" id="AQT06194.1"/>
    </source>
</evidence>
<dbReference type="KEGG" id="aper:A0U91_12945"/>
<dbReference type="EMBL" id="CP014687">
    <property type="protein sequence ID" value="AQT06194.1"/>
    <property type="molecule type" value="Genomic_DNA"/>
</dbReference>
<protein>
    <submittedName>
        <fullName evidence="1">Uncharacterized protein</fullName>
    </submittedName>
</protein>
<organism evidence="1 2">
    <name type="scientific">Acetobacter persici</name>
    <dbReference type="NCBI Taxonomy" id="1076596"/>
    <lineage>
        <taxon>Bacteria</taxon>
        <taxon>Pseudomonadati</taxon>
        <taxon>Pseudomonadota</taxon>
        <taxon>Alphaproteobacteria</taxon>
        <taxon>Acetobacterales</taxon>
        <taxon>Acetobacteraceae</taxon>
        <taxon>Acetobacter</taxon>
    </lineage>
</organism>
<dbReference type="RefSeq" id="WP_077931833.1">
    <property type="nucleotide sequence ID" value="NZ_CP014687.1"/>
</dbReference>
<proteinExistence type="predicted"/>
<name>A0A1U9LIA0_9PROT</name>
<sequence length="328" mass="38591">MEERNLVKRQVHINPSFGGDNDRLDFVTICFSGEFPNLLLQARSLAKYANDLIKDWTIVINSEIDVVEREKVFLSLQKELNNSNFNTFWIERKDIINIGLPEMHGSRSQQILKIVIANYIEDKFYVLLDAKNHAIRPLKKEFFVRDDKAVVHREEYEAWNPFCQWFSKAFQLVGLPQERQLYQKYQSTTPYVMETKIVRECMNNELINSSKPWYYFVSLMGDQDDSITEFSLYGAMLEHFHVNSIRTLRNYVTLFAGYPSDHKHIMSFIGKMKDEHIKFFGIHRSARLNMDENISLAIEWVSCSLFSSVENGVIFLKKGFVKDYYLPD</sequence>
<dbReference type="Proteomes" id="UP000189055">
    <property type="component" value="Chromosome"/>
</dbReference>
<reference evidence="1 2" key="1">
    <citation type="submission" date="2016-03" db="EMBL/GenBank/DDBJ databases">
        <title>Acetic acid bacteria sequencing.</title>
        <authorList>
            <person name="Brandt J."/>
            <person name="Jakob F."/>
            <person name="Vogel R.F."/>
        </authorList>
    </citation>
    <scope>NUCLEOTIDE SEQUENCE [LARGE SCALE GENOMIC DNA]</scope>
    <source>
        <strain evidence="1 2">TMW2.1084</strain>
    </source>
</reference>
<dbReference type="AlphaFoldDB" id="A0A1U9LIA0"/>
<dbReference type="InterPro" id="IPR045499">
    <property type="entry name" value="DUF6492"/>
</dbReference>
<dbReference type="Pfam" id="PF20102">
    <property type="entry name" value="DUF6492"/>
    <property type="match status" value="1"/>
</dbReference>
<gene>
    <name evidence="1" type="ORF">A0U91_12945</name>
</gene>